<keyword evidence="2" id="KW-0378">Hydrolase</keyword>
<proteinExistence type="inferred from homology"/>
<name>A0ABQ1SFZ2_9FLAO</name>
<evidence type="ECO:0000313" key="4">
    <source>
        <dbReference type="EMBL" id="GGE38008.1"/>
    </source>
</evidence>
<dbReference type="InterPro" id="IPR029069">
    <property type="entry name" value="HotDog_dom_sf"/>
</dbReference>
<dbReference type="SUPFAM" id="SSF54637">
    <property type="entry name" value="Thioesterase/thiol ester dehydrase-isomerase"/>
    <property type="match status" value="1"/>
</dbReference>
<keyword evidence="5" id="KW-1185">Reference proteome</keyword>
<evidence type="ECO:0000256" key="1">
    <source>
        <dbReference type="ARBA" id="ARBA00005953"/>
    </source>
</evidence>
<comment type="similarity">
    <text evidence="1">Belongs to the 4-hydroxybenzoyl-CoA thioesterase family.</text>
</comment>
<evidence type="ECO:0000259" key="3">
    <source>
        <dbReference type="Pfam" id="PF01643"/>
    </source>
</evidence>
<dbReference type="InterPro" id="IPR050563">
    <property type="entry name" value="4-hydroxybenzoyl-CoA_TE"/>
</dbReference>
<dbReference type="PANTHER" id="PTHR31793">
    <property type="entry name" value="4-HYDROXYBENZOYL-COA THIOESTERASE FAMILY MEMBER"/>
    <property type="match status" value="1"/>
</dbReference>
<protein>
    <submittedName>
        <fullName evidence="4">Thioesterase</fullName>
    </submittedName>
</protein>
<dbReference type="Proteomes" id="UP000599179">
    <property type="component" value="Unassembled WGS sequence"/>
</dbReference>
<dbReference type="Pfam" id="PF01643">
    <property type="entry name" value="Acyl-ACP_TE"/>
    <property type="match status" value="1"/>
</dbReference>
<gene>
    <name evidence="4" type="ORF">GCM10010832_17840</name>
</gene>
<feature type="domain" description="Acyl-ACP thioesterase N-terminal hotdog" evidence="3">
    <location>
        <begin position="30"/>
        <end position="129"/>
    </location>
</feature>
<evidence type="ECO:0000313" key="5">
    <source>
        <dbReference type="Proteomes" id="UP000599179"/>
    </source>
</evidence>
<dbReference type="InterPro" id="IPR002864">
    <property type="entry name" value="Acyl-ACP_thioesterase_NHD"/>
</dbReference>
<evidence type="ECO:0000256" key="2">
    <source>
        <dbReference type="ARBA" id="ARBA00022801"/>
    </source>
</evidence>
<dbReference type="EMBL" id="BMGM01000007">
    <property type="protein sequence ID" value="GGE38008.1"/>
    <property type="molecule type" value="Genomic_DNA"/>
</dbReference>
<dbReference type="CDD" id="cd00586">
    <property type="entry name" value="4HBT"/>
    <property type="match status" value="1"/>
</dbReference>
<comment type="caution">
    <text evidence="4">The sequence shown here is derived from an EMBL/GenBank/DDBJ whole genome shotgun (WGS) entry which is preliminary data.</text>
</comment>
<accession>A0ABQ1SFZ2</accession>
<dbReference type="Gene3D" id="3.10.129.10">
    <property type="entry name" value="Hotdog Thioesterase"/>
    <property type="match status" value="1"/>
</dbReference>
<sequence>MKPIPFEINKEVSKADLDDLNHVNNLRYIDWVLEISELHWKTKTPESIRKQLGWVVLEQHIYYKHAAKLGDQLKLKTWIASSKGVKSERKTTIRNAENKLILEATTLWCFIDLETHKPARITEDVVEPYFEKDTK</sequence>
<organism evidence="4 5">
    <name type="scientific">Psychroflexus planctonicus</name>
    <dbReference type="NCBI Taxonomy" id="1526575"/>
    <lineage>
        <taxon>Bacteria</taxon>
        <taxon>Pseudomonadati</taxon>
        <taxon>Bacteroidota</taxon>
        <taxon>Flavobacteriia</taxon>
        <taxon>Flavobacteriales</taxon>
        <taxon>Flavobacteriaceae</taxon>
        <taxon>Psychroflexus</taxon>
    </lineage>
</organism>
<reference evidence="5" key="1">
    <citation type="journal article" date="2019" name="Int. J. Syst. Evol. Microbiol.">
        <title>The Global Catalogue of Microorganisms (GCM) 10K type strain sequencing project: providing services to taxonomists for standard genome sequencing and annotation.</title>
        <authorList>
            <consortium name="The Broad Institute Genomics Platform"/>
            <consortium name="The Broad Institute Genome Sequencing Center for Infectious Disease"/>
            <person name="Wu L."/>
            <person name="Ma J."/>
        </authorList>
    </citation>
    <scope>NUCLEOTIDE SEQUENCE [LARGE SCALE GENOMIC DNA]</scope>
    <source>
        <strain evidence="5">CGMCC 1.12931</strain>
    </source>
</reference>
<dbReference type="RefSeq" id="WP_188458764.1">
    <property type="nucleotide sequence ID" value="NZ_BMGM01000007.1"/>
</dbReference>
<dbReference type="PANTHER" id="PTHR31793:SF27">
    <property type="entry name" value="NOVEL THIOESTERASE SUPERFAMILY DOMAIN AND SAPOSIN A-TYPE DOMAIN CONTAINING PROTEIN (0610012H03RIK)"/>
    <property type="match status" value="1"/>
</dbReference>